<feature type="domain" description="Four-carbon acid sugar kinase nucleotide binding" evidence="9">
    <location>
        <begin position="291"/>
        <end position="384"/>
    </location>
</feature>
<dbReference type="Gene3D" id="3.40.980.20">
    <property type="entry name" value="Four-carbon acid sugar kinase, nucleotide binding domain"/>
    <property type="match status" value="1"/>
</dbReference>
<dbReference type="GO" id="GO:0005524">
    <property type="term" value="F:ATP binding"/>
    <property type="evidence" value="ECO:0007669"/>
    <property type="project" value="UniProtKB-KW"/>
</dbReference>
<evidence type="ECO:0000256" key="2">
    <source>
        <dbReference type="ARBA" id="ARBA00022679"/>
    </source>
</evidence>
<dbReference type="InterPro" id="IPR042213">
    <property type="entry name" value="NBD_C_sf"/>
</dbReference>
<gene>
    <name evidence="10" type="ORF">DEW08_19510</name>
</gene>
<sequence length="401" mass="41424">MPDQGPARGPAPDPAGAPGSRRLCLIADDLTGALDTAAQFAAVGSPIPVHWRAPSQPVPPAGIALDSGTRELSREEARRRVAGLAAAFPRESRTLHYAKLDSLLRGHAGAEIAAWTAALAPVHCIVAPAFPYQGRITRGGLQLALREDGRGWTAAAGDLRADLEAEGLRVWLCTPGAAVPAGVSLWDAETEADLDAIAAAGLALGAPVLWCGSSGLAGALARQAGTPRRGRSPGDPAPVLLPRPILGLFGTNHPAMRAQLDSCAWDVLALPDGTAASAAALARRLERRGLALATLALPDGLSHAEAARRIEREFGRLVRQLDPPGTLLAAGGETLRGLCLALEADRLDLDGHIWPGVPCSILRGGRFDGVRVISKSGAFGDPALLCRLLALGAPPHQGDQA</sequence>
<evidence type="ECO:0000259" key="9">
    <source>
        <dbReference type="Pfam" id="PF17042"/>
    </source>
</evidence>
<comment type="similarity">
    <text evidence="1">Belongs to the four-carbon acid sugar kinase family.</text>
</comment>
<accession>A0A2S2CVN6</accession>
<dbReference type="OrthoDB" id="9778478at2"/>
<protein>
    <recommendedName>
        <fullName evidence="12">Hrp-dependent type III effector protein</fullName>
    </recommendedName>
</protein>
<reference evidence="11" key="1">
    <citation type="submission" date="2018-05" db="EMBL/GenBank/DDBJ databases">
        <title>Azospirillum thermophila sp. nov., a novel isolated from hot spring.</title>
        <authorList>
            <person name="Zhao Z."/>
        </authorList>
    </citation>
    <scope>NUCLEOTIDE SEQUENCE [LARGE SCALE GENOMIC DNA]</scope>
    <source>
        <strain evidence="11">CFH 70021</strain>
    </source>
</reference>
<evidence type="ECO:0000256" key="6">
    <source>
        <dbReference type="ARBA" id="ARBA00023277"/>
    </source>
</evidence>
<dbReference type="GO" id="GO:0016301">
    <property type="term" value="F:kinase activity"/>
    <property type="evidence" value="ECO:0007669"/>
    <property type="project" value="UniProtKB-KW"/>
</dbReference>
<keyword evidence="5" id="KW-0067">ATP-binding</keyword>
<dbReference type="SUPFAM" id="SSF142764">
    <property type="entry name" value="YgbK-like"/>
    <property type="match status" value="1"/>
</dbReference>
<keyword evidence="2" id="KW-0808">Transferase</keyword>
<dbReference type="InterPro" id="IPR031475">
    <property type="entry name" value="NBD_C"/>
</dbReference>
<dbReference type="AlphaFoldDB" id="A0A2S2CVN6"/>
<evidence type="ECO:0008006" key="12">
    <source>
        <dbReference type="Google" id="ProtNLM"/>
    </source>
</evidence>
<dbReference type="Gene3D" id="3.40.50.10840">
    <property type="entry name" value="Putative sugar-binding, N-terminal domain"/>
    <property type="match status" value="1"/>
</dbReference>
<dbReference type="Proteomes" id="UP000245629">
    <property type="component" value="Chromosome 3"/>
</dbReference>
<organism evidence="10 11">
    <name type="scientific">Azospirillum thermophilum</name>
    <dbReference type="NCBI Taxonomy" id="2202148"/>
    <lineage>
        <taxon>Bacteria</taxon>
        <taxon>Pseudomonadati</taxon>
        <taxon>Pseudomonadota</taxon>
        <taxon>Alphaproteobacteria</taxon>
        <taxon>Rhodospirillales</taxon>
        <taxon>Azospirillaceae</taxon>
        <taxon>Azospirillum</taxon>
    </lineage>
</organism>
<dbReference type="KEGG" id="azz:DEW08_19510"/>
<dbReference type="EMBL" id="CP029354">
    <property type="protein sequence ID" value="AWK88538.1"/>
    <property type="molecule type" value="Genomic_DNA"/>
</dbReference>
<keyword evidence="4" id="KW-0418">Kinase</keyword>
<dbReference type="InterPro" id="IPR010737">
    <property type="entry name" value="4-carb_acid_sugar_kinase_N"/>
</dbReference>
<keyword evidence="11" id="KW-1185">Reference proteome</keyword>
<evidence type="ECO:0000256" key="5">
    <source>
        <dbReference type="ARBA" id="ARBA00022840"/>
    </source>
</evidence>
<evidence type="ECO:0000256" key="3">
    <source>
        <dbReference type="ARBA" id="ARBA00022741"/>
    </source>
</evidence>
<evidence type="ECO:0000256" key="1">
    <source>
        <dbReference type="ARBA" id="ARBA00005715"/>
    </source>
</evidence>
<evidence type="ECO:0000313" key="10">
    <source>
        <dbReference type="EMBL" id="AWK88538.1"/>
    </source>
</evidence>
<evidence type="ECO:0000259" key="8">
    <source>
        <dbReference type="Pfam" id="PF07005"/>
    </source>
</evidence>
<evidence type="ECO:0000256" key="7">
    <source>
        <dbReference type="SAM" id="MobiDB-lite"/>
    </source>
</evidence>
<name>A0A2S2CVN6_9PROT</name>
<dbReference type="InterPro" id="IPR037051">
    <property type="entry name" value="4-carb_acid_sugar_kinase_N_sf"/>
</dbReference>
<feature type="region of interest" description="Disordered" evidence="7">
    <location>
        <begin position="1"/>
        <end position="20"/>
    </location>
</feature>
<keyword evidence="3" id="KW-0547">Nucleotide-binding</keyword>
<dbReference type="Pfam" id="PF17042">
    <property type="entry name" value="NBD_C"/>
    <property type="match status" value="1"/>
</dbReference>
<evidence type="ECO:0000256" key="4">
    <source>
        <dbReference type="ARBA" id="ARBA00022777"/>
    </source>
</evidence>
<keyword evidence="6" id="KW-0119">Carbohydrate metabolism</keyword>
<evidence type="ECO:0000313" key="11">
    <source>
        <dbReference type="Proteomes" id="UP000245629"/>
    </source>
</evidence>
<dbReference type="Pfam" id="PF07005">
    <property type="entry name" value="SBD_N"/>
    <property type="match status" value="1"/>
</dbReference>
<feature type="domain" description="Four-carbon acid sugar kinase N-terminal" evidence="8">
    <location>
        <begin position="24"/>
        <end position="144"/>
    </location>
</feature>
<proteinExistence type="inferred from homology"/>